<dbReference type="InterPro" id="IPR005561">
    <property type="entry name" value="ANTAR"/>
</dbReference>
<dbReference type="Gene3D" id="3.40.50.2300">
    <property type="match status" value="1"/>
</dbReference>
<feature type="domain" description="Response regulatory" evidence="2">
    <location>
        <begin position="6"/>
        <end position="120"/>
    </location>
</feature>
<keyword evidence="5" id="KW-1185">Reference proteome</keyword>
<dbReference type="PROSITE" id="PS50110">
    <property type="entry name" value="RESPONSE_REGULATORY"/>
    <property type="match status" value="1"/>
</dbReference>
<name>A0ABQ5YE61_9NEIS</name>
<protein>
    <submittedName>
        <fullName evidence="4">Histidine kinase</fullName>
    </submittedName>
</protein>
<dbReference type="RefSeq" id="WP_284194397.1">
    <property type="nucleotide sequence ID" value="NZ_BSOG01000001.1"/>
</dbReference>
<dbReference type="Pfam" id="PF00072">
    <property type="entry name" value="Response_reg"/>
    <property type="match status" value="1"/>
</dbReference>
<evidence type="ECO:0000259" key="3">
    <source>
        <dbReference type="PROSITE" id="PS50921"/>
    </source>
</evidence>
<reference evidence="5" key="1">
    <citation type="journal article" date="2019" name="Int. J. Syst. Evol. Microbiol.">
        <title>The Global Catalogue of Microorganisms (GCM) 10K type strain sequencing project: providing services to taxonomists for standard genome sequencing and annotation.</title>
        <authorList>
            <consortium name="The Broad Institute Genomics Platform"/>
            <consortium name="The Broad Institute Genome Sequencing Center for Infectious Disease"/>
            <person name="Wu L."/>
            <person name="Ma J."/>
        </authorList>
    </citation>
    <scope>NUCLEOTIDE SEQUENCE [LARGE SCALE GENOMIC DNA]</scope>
    <source>
        <strain evidence="5">NBRC 110044</strain>
    </source>
</reference>
<keyword evidence="4" id="KW-0808">Transferase</keyword>
<evidence type="ECO:0000256" key="1">
    <source>
        <dbReference type="PROSITE-ProRule" id="PRU00169"/>
    </source>
</evidence>
<organism evidence="4 5">
    <name type="scientific">Chitinimonas prasina</name>
    <dbReference type="NCBI Taxonomy" id="1434937"/>
    <lineage>
        <taxon>Bacteria</taxon>
        <taxon>Pseudomonadati</taxon>
        <taxon>Pseudomonadota</taxon>
        <taxon>Betaproteobacteria</taxon>
        <taxon>Neisseriales</taxon>
        <taxon>Chitinibacteraceae</taxon>
        <taxon>Chitinimonas</taxon>
    </lineage>
</organism>
<dbReference type="InterPro" id="IPR008327">
    <property type="entry name" value="Sig_transdc_resp-reg_antiterm"/>
</dbReference>
<evidence type="ECO:0000313" key="4">
    <source>
        <dbReference type="EMBL" id="GLR11234.1"/>
    </source>
</evidence>
<dbReference type="PANTHER" id="PTHR43367">
    <property type="match status" value="1"/>
</dbReference>
<dbReference type="PIRSF" id="PIRSF036382">
    <property type="entry name" value="RR_antiterm"/>
    <property type="match status" value="1"/>
</dbReference>
<sequence>MNKALRLVLVDDTERELGALRDALLAAGFEVIAEVDSAFALADVVARLEPDAVIVDTDSPSRDVLEHIAVMHQDAPRPIVMFTDDGSEARIKEAIRAGVTAYVVDGLSPARLKPVLDVAIARFDEERKLRNELADTRQQLLDRKIIDRAKGLLMKRRNIDEDAAYQLLRKTAMTRGQKLAEVARQLVEATELLG</sequence>
<dbReference type="InterPro" id="IPR011006">
    <property type="entry name" value="CheY-like_superfamily"/>
</dbReference>
<dbReference type="PROSITE" id="PS50921">
    <property type="entry name" value="ANTAR"/>
    <property type="match status" value="1"/>
</dbReference>
<evidence type="ECO:0000313" key="5">
    <source>
        <dbReference type="Proteomes" id="UP001156706"/>
    </source>
</evidence>
<dbReference type="EMBL" id="BSOG01000001">
    <property type="protein sequence ID" value="GLR11234.1"/>
    <property type="molecule type" value="Genomic_DNA"/>
</dbReference>
<feature type="domain" description="ANTAR" evidence="3">
    <location>
        <begin position="126"/>
        <end position="187"/>
    </location>
</feature>
<feature type="modified residue" description="4-aspartylphosphate" evidence="1">
    <location>
        <position position="56"/>
    </location>
</feature>
<dbReference type="SUPFAM" id="SSF52172">
    <property type="entry name" value="CheY-like"/>
    <property type="match status" value="1"/>
</dbReference>
<dbReference type="SMART" id="SM00448">
    <property type="entry name" value="REC"/>
    <property type="match status" value="1"/>
</dbReference>
<gene>
    <name evidence="4" type="primary">nasT</name>
    <name evidence="4" type="ORF">GCM10007907_00240</name>
</gene>
<comment type="caution">
    <text evidence="4">The sequence shown here is derived from an EMBL/GenBank/DDBJ whole genome shotgun (WGS) entry which is preliminary data.</text>
</comment>
<dbReference type="Proteomes" id="UP001156706">
    <property type="component" value="Unassembled WGS sequence"/>
</dbReference>
<dbReference type="Gene3D" id="1.10.10.10">
    <property type="entry name" value="Winged helix-like DNA-binding domain superfamily/Winged helix DNA-binding domain"/>
    <property type="match status" value="1"/>
</dbReference>
<proteinExistence type="predicted"/>
<dbReference type="InterPro" id="IPR036388">
    <property type="entry name" value="WH-like_DNA-bd_sf"/>
</dbReference>
<keyword evidence="4" id="KW-0418">Kinase</keyword>
<evidence type="ECO:0000259" key="2">
    <source>
        <dbReference type="PROSITE" id="PS50110"/>
    </source>
</evidence>
<dbReference type="GO" id="GO:0016301">
    <property type="term" value="F:kinase activity"/>
    <property type="evidence" value="ECO:0007669"/>
    <property type="project" value="UniProtKB-KW"/>
</dbReference>
<dbReference type="PANTHER" id="PTHR43367:SF1">
    <property type="entry name" value="TWO-COMPONENT RESPONSE REGULATOR-LIKE APRR6-RELATED"/>
    <property type="match status" value="1"/>
</dbReference>
<accession>A0ABQ5YE61</accession>
<dbReference type="SMART" id="SM01012">
    <property type="entry name" value="ANTAR"/>
    <property type="match status" value="1"/>
</dbReference>
<keyword evidence="1" id="KW-0597">Phosphoprotein</keyword>
<dbReference type="Pfam" id="PF03861">
    <property type="entry name" value="ANTAR"/>
    <property type="match status" value="1"/>
</dbReference>
<dbReference type="InterPro" id="IPR001789">
    <property type="entry name" value="Sig_transdc_resp-reg_receiver"/>
</dbReference>